<keyword evidence="2" id="KW-1185">Reference proteome</keyword>
<keyword evidence="1" id="KW-0472">Membrane</keyword>
<reference evidence="3" key="1">
    <citation type="submission" date="2022-11" db="UniProtKB">
        <authorList>
            <consortium name="WormBaseParasite"/>
        </authorList>
    </citation>
    <scope>IDENTIFICATION</scope>
</reference>
<dbReference type="WBParaSite" id="PgR006_g055_t02">
    <property type="protein sequence ID" value="PgR006_g055_t02"/>
    <property type="gene ID" value="PgR006_g055"/>
</dbReference>
<protein>
    <submittedName>
        <fullName evidence="3">Uncharacterized protein</fullName>
    </submittedName>
</protein>
<keyword evidence="1" id="KW-0812">Transmembrane</keyword>
<feature type="transmembrane region" description="Helical" evidence="1">
    <location>
        <begin position="21"/>
        <end position="42"/>
    </location>
</feature>
<evidence type="ECO:0000313" key="3">
    <source>
        <dbReference type="WBParaSite" id="PgR006_g055_t02"/>
    </source>
</evidence>
<sequence length="112" mass="13148">KRSFNIVHPNRIPIMCNLSNILIAFFGCIVIVGSTALPSSLYQRTSSDLRTFQSQPLRSKRWYDWNNDDTRLHKRWYDWQVLPLSDSIDLTKKNRLSHLKGYPHPGSDWFLG</sequence>
<keyword evidence="1" id="KW-1133">Transmembrane helix</keyword>
<dbReference type="Proteomes" id="UP000887569">
    <property type="component" value="Unplaced"/>
</dbReference>
<name>A0A915AE30_PARUN</name>
<accession>A0A915AE30</accession>
<evidence type="ECO:0000256" key="1">
    <source>
        <dbReference type="SAM" id="Phobius"/>
    </source>
</evidence>
<proteinExistence type="predicted"/>
<evidence type="ECO:0000313" key="2">
    <source>
        <dbReference type="Proteomes" id="UP000887569"/>
    </source>
</evidence>
<organism evidence="2 3">
    <name type="scientific">Parascaris univalens</name>
    <name type="common">Nematode worm</name>
    <dbReference type="NCBI Taxonomy" id="6257"/>
    <lineage>
        <taxon>Eukaryota</taxon>
        <taxon>Metazoa</taxon>
        <taxon>Ecdysozoa</taxon>
        <taxon>Nematoda</taxon>
        <taxon>Chromadorea</taxon>
        <taxon>Rhabditida</taxon>
        <taxon>Spirurina</taxon>
        <taxon>Ascaridomorpha</taxon>
        <taxon>Ascaridoidea</taxon>
        <taxon>Ascarididae</taxon>
        <taxon>Parascaris</taxon>
    </lineage>
</organism>
<dbReference type="AlphaFoldDB" id="A0A915AE30"/>